<gene>
    <name evidence="1" type="ORF">PACLA_8A088450</name>
</gene>
<organism evidence="1 2">
    <name type="scientific">Paramuricea clavata</name>
    <name type="common">Red gorgonian</name>
    <name type="synonym">Violescent sea-whip</name>
    <dbReference type="NCBI Taxonomy" id="317549"/>
    <lineage>
        <taxon>Eukaryota</taxon>
        <taxon>Metazoa</taxon>
        <taxon>Cnidaria</taxon>
        <taxon>Anthozoa</taxon>
        <taxon>Octocorallia</taxon>
        <taxon>Malacalcyonacea</taxon>
        <taxon>Plexauridae</taxon>
        <taxon>Paramuricea</taxon>
    </lineage>
</organism>
<evidence type="ECO:0000313" key="2">
    <source>
        <dbReference type="Proteomes" id="UP001152795"/>
    </source>
</evidence>
<dbReference type="OrthoDB" id="5954286at2759"/>
<feature type="non-terminal residue" evidence="1">
    <location>
        <position position="121"/>
    </location>
</feature>
<evidence type="ECO:0000313" key="1">
    <source>
        <dbReference type="EMBL" id="CAB4025645.1"/>
    </source>
</evidence>
<dbReference type="SUPFAM" id="SSF56436">
    <property type="entry name" value="C-type lectin-like"/>
    <property type="match status" value="1"/>
</dbReference>
<sequence>YSFLLVSNVISYENTRQYNGRTYRYVVTSTSDPSKWVDFYTAEKDCKKWGGHLTSIHTDQEFNFVKSLVTRNALTYVGFDVNRWSDGTTVDYSCWKTTPGTKLTYRRGSRKVKQPAYICRK</sequence>
<dbReference type="InterPro" id="IPR016187">
    <property type="entry name" value="CTDL_fold"/>
</dbReference>
<dbReference type="InterPro" id="IPR016186">
    <property type="entry name" value="C-type_lectin-like/link_sf"/>
</dbReference>
<accession>A0A6S7J1A7</accession>
<dbReference type="EMBL" id="CACRXK020013724">
    <property type="protein sequence ID" value="CAB4025645.1"/>
    <property type="molecule type" value="Genomic_DNA"/>
</dbReference>
<dbReference type="SMART" id="SM00034">
    <property type="entry name" value="CLECT"/>
    <property type="match status" value="1"/>
</dbReference>
<dbReference type="AlphaFoldDB" id="A0A6S7J1A7"/>
<dbReference type="Proteomes" id="UP001152795">
    <property type="component" value="Unassembled WGS sequence"/>
</dbReference>
<dbReference type="CDD" id="cd00037">
    <property type="entry name" value="CLECT"/>
    <property type="match status" value="1"/>
</dbReference>
<protein>
    <submittedName>
        <fullName evidence="1">Uncharacterized protein</fullName>
    </submittedName>
</protein>
<proteinExistence type="predicted"/>
<comment type="caution">
    <text evidence="1">The sequence shown here is derived from an EMBL/GenBank/DDBJ whole genome shotgun (WGS) entry which is preliminary data.</text>
</comment>
<keyword evidence="2" id="KW-1185">Reference proteome</keyword>
<dbReference type="PROSITE" id="PS50041">
    <property type="entry name" value="C_TYPE_LECTIN_2"/>
    <property type="match status" value="1"/>
</dbReference>
<dbReference type="Gene3D" id="3.10.100.10">
    <property type="entry name" value="Mannose-Binding Protein A, subunit A"/>
    <property type="match status" value="1"/>
</dbReference>
<dbReference type="InterPro" id="IPR001304">
    <property type="entry name" value="C-type_lectin-like"/>
</dbReference>
<reference evidence="1" key="1">
    <citation type="submission" date="2020-04" db="EMBL/GenBank/DDBJ databases">
        <authorList>
            <person name="Alioto T."/>
            <person name="Alioto T."/>
            <person name="Gomez Garrido J."/>
        </authorList>
    </citation>
    <scope>NUCLEOTIDE SEQUENCE</scope>
    <source>
        <strain evidence="1">A484AB</strain>
    </source>
</reference>
<name>A0A6S7J1A7_PARCT</name>
<dbReference type="Pfam" id="PF00059">
    <property type="entry name" value="Lectin_C"/>
    <property type="match status" value="1"/>
</dbReference>